<sequence>MKGILSFTRYIRLSEEPTSHVVFLALEAWGHTRPLCTLALRLVQERQIYLTFFTTPNFAKRIDNEISRGLTPETEHLQSLIRVVALNLPDGFPVDPKQFKIYMDLFAEAYEKLVNNQSVTCASTGKEVKTVIAPDAAIMDFFCTPALETVHKISKKPVKVYAWMSGQAGFITYPFGPVHRGGRGDLRPKVMEEVAKTGRPLVEVAQEILMTPTGAVIKTLSGIPPMYDHELAPQLIPFNGIQGHLNLLMHSFIDQCDGIVLSTAQPYEPEAVAEVTAWFAETSREVYTFGHLLPIGAGASAGEQKDSEQSAEIVQFLQKTLETDGPESLLYISFGSIFWSTQPEKIWAFVDAVIERNVPFIFSHASPFAVIPDEIQAKVKAYGKGFLSKWSPQQTILAHPATGWFVTHGGQNSVVEAITLGVPMICWPFDADQPTNSARLSGALNVAYELFEVRTDPHGLKPIHRLGRAPIGTIEAAREEAHSVLDNAFGEDGSRKRANMKKLQQEVTNTWNEDGPARRDLRRFIATLPQ</sequence>
<dbReference type="CDD" id="cd03784">
    <property type="entry name" value="GT1_Gtf-like"/>
    <property type="match status" value="1"/>
</dbReference>
<accession>A0AAW0FLN0</accession>
<proteinExistence type="predicted"/>
<dbReference type="PANTHER" id="PTHR48045:SF31">
    <property type="entry name" value="UDP-GLYCOSYLTRANSFERASE 76B1-LIKE"/>
    <property type="match status" value="1"/>
</dbReference>
<comment type="caution">
    <text evidence="2">The sequence shown here is derived from an EMBL/GenBank/DDBJ whole genome shotgun (WGS) entry which is preliminary data.</text>
</comment>
<keyword evidence="1" id="KW-0808">Transferase</keyword>
<name>A0AAW0FLN0_9APHY</name>
<dbReference type="SUPFAM" id="SSF53756">
    <property type="entry name" value="UDP-Glycosyltransferase/glycogen phosphorylase"/>
    <property type="match status" value="1"/>
</dbReference>
<dbReference type="Pfam" id="PF00201">
    <property type="entry name" value="UDPGT"/>
    <property type="match status" value="1"/>
</dbReference>
<evidence type="ECO:0000313" key="2">
    <source>
        <dbReference type="EMBL" id="KAK7682538.1"/>
    </source>
</evidence>
<dbReference type="EMBL" id="JASBNA010000035">
    <property type="protein sequence ID" value="KAK7682538.1"/>
    <property type="molecule type" value="Genomic_DNA"/>
</dbReference>
<evidence type="ECO:0008006" key="4">
    <source>
        <dbReference type="Google" id="ProtNLM"/>
    </source>
</evidence>
<evidence type="ECO:0000256" key="1">
    <source>
        <dbReference type="ARBA" id="ARBA00022679"/>
    </source>
</evidence>
<keyword evidence="3" id="KW-1185">Reference proteome</keyword>
<organism evidence="2 3">
    <name type="scientific">Cerrena zonata</name>
    <dbReference type="NCBI Taxonomy" id="2478898"/>
    <lineage>
        <taxon>Eukaryota</taxon>
        <taxon>Fungi</taxon>
        <taxon>Dikarya</taxon>
        <taxon>Basidiomycota</taxon>
        <taxon>Agaricomycotina</taxon>
        <taxon>Agaricomycetes</taxon>
        <taxon>Polyporales</taxon>
        <taxon>Cerrenaceae</taxon>
        <taxon>Cerrena</taxon>
    </lineage>
</organism>
<dbReference type="GO" id="GO:0008194">
    <property type="term" value="F:UDP-glycosyltransferase activity"/>
    <property type="evidence" value="ECO:0007669"/>
    <property type="project" value="InterPro"/>
</dbReference>
<protein>
    <recommendedName>
        <fullName evidence="4">Glycosyltransferase</fullName>
    </recommendedName>
</protein>
<dbReference type="InterPro" id="IPR002213">
    <property type="entry name" value="UDP_glucos_trans"/>
</dbReference>
<dbReference type="Proteomes" id="UP001385951">
    <property type="component" value="Unassembled WGS sequence"/>
</dbReference>
<dbReference type="PANTHER" id="PTHR48045">
    <property type="entry name" value="UDP-GLYCOSYLTRANSFERASE 72B1"/>
    <property type="match status" value="1"/>
</dbReference>
<gene>
    <name evidence="2" type="ORF">QCA50_014338</name>
</gene>
<dbReference type="AlphaFoldDB" id="A0AAW0FLN0"/>
<evidence type="ECO:0000313" key="3">
    <source>
        <dbReference type="Proteomes" id="UP001385951"/>
    </source>
</evidence>
<reference evidence="2 3" key="1">
    <citation type="submission" date="2022-09" db="EMBL/GenBank/DDBJ databases">
        <authorList>
            <person name="Palmer J.M."/>
        </authorList>
    </citation>
    <scope>NUCLEOTIDE SEQUENCE [LARGE SCALE GENOMIC DNA]</scope>
    <source>
        <strain evidence="2 3">DSM 7382</strain>
    </source>
</reference>
<dbReference type="Gene3D" id="3.40.50.2000">
    <property type="entry name" value="Glycogen Phosphorylase B"/>
    <property type="match status" value="2"/>
</dbReference>